<dbReference type="AlphaFoldDB" id="A0A0S4SXL5"/>
<evidence type="ECO:0000256" key="4">
    <source>
        <dbReference type="SAM" id="SignalP"/>
    </source>
</evidence>
<dbReference type="PANTHER" id="PTHR22990">
    <property type="entry name" value="F-BOX ONLY PROTEIN"/>
    <property type="match status" value="1"/>
</dbReference>
<evidence type="ECO:0000256" key="3">
    <source>
        <dbReference type="ARBA" id="ARBA00022786"/>
    </source>
</evidence>
<evidence type="ECO:0000313" key="6">
    <source>
        <dbReference type="EMBL" id="CUU84868.1"/>
    </source>
</evidence>
<dbReference type="InterPro" id="IPR051550">
    <property type="entry name" value="SCF-Subunits/Alg-Epimerases"/>
</dbReference>
<evidence type="ECO:0000256" key="1">
    <source>
        <dbReference type="ARBA" id="ARBA00004906"/>
    </source>
</evidence>
<dbReference type="InterPro" id="IPR007742">
    <property type="entry name" value="NosD_dom"/>
</dbReference>
<sequence length="404" mass="45391">MRKICFLVFAFSICLANPLQDAINSANDGDVIELGSGVYQGNIVITKPITIDGKDRKAIIRGDGDSDVIKIKSSNVKLLNLTIENSGWSHTTIDSGISCDSANGVEISNNSLKDTLFGINFKQCNASKITNNLVTSKPVDLGLRGDAIRLWYSHDNLVENNHIYKSRDMVVWYSSNNIIRKNYGEYGRYSLHFMYAGKNLVEENIFKYNSVGIFFMFSSGSLVRNNQVLSSTGAFGVGIGMKDTSDFVIENNILSYNARGLYLDQSPFQPETINKFTNNQILYNTVGIQFHATQHKSIFLDNDFVGNIEVAINDTPGSKIAKNEWSGNYFDDYAGFDRNKDGIGDIEYKSFAYLDSLWQYYPNLRFFYGSSVMSILNFIARLAPFSEPELLITDPNPKMEPHYE</sequence>
<dbReference type="InterPro" id="IPR012334">
    <property type="entry name" value="Pectin_lyas_fold"/>
</dbReference>
<organism evidence="6 7">
    <name type="scientific">Campylobacter hyointestinalis subsp. hyointestinalis</name>
    <dbReference type="NCBI Taxonomy" id="91352"/>
    <lineage>
        <taxon>Bacteria</taxon>
        <taxon>Pseudomonadati</taxon>
        <taxon>Campylobacterota</taxon>
        <taxon>Epsilonproteobacteria</taxon>
        <taxon>Campylobacterales</taxon>
        <taxon>Campylobacteraceae</taxon>
        <taxon>Campylobacter</taxon>
    </lineage>
</organism>
<dbReference type="InterPro" id="IPR026464">
    <property type="entry name" value="NosD_copper_fam"/>
</dbReference>
<dbReference type="PANTHER" id="PTHR22990:SF15">
    <property type="entry name" value="F-BOX ONLY PROTEIN 10"/>
    <property type="match status" value="1"/>
</dbReference>
<dbReference type="Gene3D" id="2.160.20.10">
    <property type="entry name" value="Single-stranded right-handed beta-helix, Pectin lyase-like"/>
    <property type="match status" value="2"/>
</dbReference>
<keyword evidence="4" id="KW-0732">Signal</keyword>
<comment type="caution">
    <text evidence="6">The sequence shown here is derived from an EMBL/GenBank/DDBJ whole genome shotgun (WGS) entry which is preliminary data.</text>
</comment>
<accession>A0A0S4SXL5</accession>
<feature type="chain" id="PRO_5009799917" evidence="4">
    <location>
        <begin position="22"/>
        <end position="404"/>
    </location>
</feature>
<dbReference type="InterPro" id="IPR011050">
    <property type="entry name" value="Pectin_lyase_fold/virulence"/>
</dbReference>
<comment type="pathway">
    <text evidence="1">Protein modification; protein ubiquitination.</text>
</comment>
<evidence type="ECO:0000259" key="5">
    <source>
        <dbReference type="Pfam" id="PF05048"/>
    </source>
</evidence>
<keyword evidence="3" id="KW-0833">Ubl conjugation pathway</keyword>
<keyword evidence="7" id="KW-1185">Reference proteome</keyword>
<evidence type="ECO:0000313" key="7">
    <source>
        <dbReference type="Proteomes" id="UP000052237"/>
    </source>
</evidence>
<gene>
    <name evidence="6" type="ORF">ERS686654_01572</name>
</gene>
<protein>
    <submittedName>
        <fullName evidence="6">Nitrous oxidase accessory protein</fullName>
    </submittedName>
</protein>
<keyword evidence="2" id="KW-0677">Repeat</keyword>
<dbReference type="Proteomes" id="UP000052237">
    <property type="component" value="Unassembled WGS sequence"/>
</dbReference>
<proteinExistence type="predicted"/>
<name>A0A0S4SXL5_CAMHY</name>
<dbReference type="NCBIfam" id="TIGR03804">
    <property type="entry name" value="para_beta_helix"/>
    <property type="match status" value="2"/>
</dbReference>
<dbReference type="NCBIfam" id="TIGR04247">
    <property type="entry name" value="NosD_copper_fam"/>
    <property type="match status" value="1"/>
</dbReference>
<feature type="signal peptide" evidence="4">
    <location>
        <begin position="1"/>
        <end position="21"/>
    </location>
</feature>
<dbReference type="EMBL" id="FAVB01000003">
    <property type="protein sequence ID" value="CUU84868.1"/>
    <property type="molecule type" value="Genomic_DNA"/>
</dbReference>
<dbReference type="InterPro" id="IPR022441">
    <property type="entry name" value="Para_beta_helix_rpt-2"/>
</dbReference>
<evidence type="ECO:0000256" key="2">
    <source>
        <dbReference type="ARBA" id="ARBA00022737"/>
    </source>
</evidence>
<dbReference type="RefSeq" id="WP_059432029.1">
    <property type="nucleotide sequence ID" value="NZ_FAUU01000005.1"/>
</dbReference>
<reference evidence="6 7" key="1">
    <citation type="submission" date="2015-11" db="EMBL/GenBank/DDBJ databases">
        <authorList>
            <consortium name="Pathogen Informatics"/>
        </authorList>
    </citation>
    <scope>NUCLEOTIDE SEQUENCE [LARGE SCALE GENOMIC DNA]</scope>
    <source>
        <strain evidence="6 7">006A-0059</strain>
    </source>
</reference>
<feature type="domain" description="Periplasmic copper-binding protein NosD beta helix" evidence="5">
    <location>
        <begin position="138"/>
        <end position="335"/>
    </location>
</feature>
<dbReference type="Pfam" id="PF05048">
    <property type="entry name" value="NosD"/>
    <property type="match status" value="1"/>
</dbReference>
<dbReference type="InterPro" id="IPR006626">
    <property type="entry name" value="PbH1"/>
</dbReference>
<dbReference type="SMART" id="SM00710">
    <property type="entry name" value="PbH1"/>
    <property type="match status" value="8"/>
</dbReference>
<dbReference type="SUPFAM" id="SSF51126">
    <property type="entry name" value="Pectin lyase-like"/>
    <property type="match status" value="1"/>
</dbReference>